<dbReference type="RefSeq" id="WP_157624775.1">
    <property type="nucleotide sequence ID" value="NZ_LGIA01000151.1"/>
</dbReference>
<name>A0A0L8V8W5_9BACT</name>
<dbReference type="EMBL" id="LGIA01000151">
    <property type="protein sequence ID" value="KOH44886.1"/>
    <property type="molecule type" value="Genomic_DNA"/>
</dbReference>
<dbReference type="AlphaFoldDB" id="A0A0L8V8W5"/>
<proteinExistence type="predicted"/>
<organism evidence="1 2">
    <name type="scientific">Sunxiuqinia dokdonensis</name>
    <dbReference type="NCBI Taxonomy" id="1409788"/>
    <lineage>
        <taxon>Bacteria</taxon>
        <taxon>Pseudomonadati</taxon>
        <taxon>Bacteroidota</taxon>
        <taxon>Bacteroidia</taxon>
        <taxon>Marinilabiliales</taxon>
        <taxon>Prolixibacteraceae</taxon>
        <taxon>Sunxiuqinia</taxon>
    </lineage>
</organism>
<dbReference type="OrthoDB" id="1123355at2"/>
<dbReference type="Proteomes" id="UP000036958">
    <property type="component" value="Unassembled WGS sequence"/>
</dbReference>
<keyword evidence="2" id="KW-1185">Reference proteome</keyword>
<accession>A0A0L8V8W5</accession>
<sequence>MSTIDTSKIRQNADLVNPMSKCPFGEPVADCPFIPYYEMKNERKQVAQIEAIPQKKLDEMRQFHRGCMRELMKSRKANFL</sequence>
<comment type="caution">
    <text evidence="1">The sequence shown here is derived from an EMBL/GenBank/DDBJ whole genome shotgun (WGS) entry which is preliminary data.</text>
</comment>
<protein>
    <submittedName>
        <fullName evidence="1">Uncharacterized protein</fullName>
    </submittedName>
</protein>
<evidence type="ECO:0000313" key="2">
    <source>
        <dbReference type="Proteomes" id="UP000036958"/>
    </source>
</evidence>
<evidence type="ECO:0000313" key="1">
    <source>
        <dbReference type="EMBL" id="KOH44886.1"/>
    </source>
</evidence>
<reference evidence="2" key="1">
    <citation type="submission" date="2015-07" db="EMBL/GenBank/DDBJ databases">
        <title>Genome sequencing of Sunxiuqinia dokdonensis strain SK.</title>
        <authorList>
            <person name="Ahn S."/>
            <person name="Kim B.-C."/>
        </authorList>
    </citation>
    <scope>NUCLEOTIDE SEQUENCE [LARGE SCALE GENOMIC DNA]</scope>
    <source>
        <strain evidence="2">SK</strain>
    </source>
</reference>
<gene>
    <name evidence="1" type="ORF">NC99_23180</name>
</gene>